<organism evidence="3 4">
    <name type="scientific">Streptomyces flaveus</name>
    <dbReference type="NCBI Taxonomy" id="66370"/>
    <lineage>
        <taxon>Bacteria</taxon>
        <taxon>Bacillati</taxon>
        <taxon>Actinomycetota</taxon>
        <taxon>Actinomycetes</taxon>
        <taxon>Kitasatosporales</taxon>
        <taxon>Streptomycetaceae</taxon>
        <taxon>Streptomyces</taxon>
        <taxon>Streptomyces aurantiacus group</taxon>
    </lineage>
</organism>
<dbReference type="InterPro" id="IPR027417">
    <property type="entry name" value="P-loop_NTPase"/>
</dbReference>
<dbReference type="PRINTS" id="PR00381">
    <property type="entry name" value="KINESINLIGHT"/>
</dbReference>
<dbReference type="Pfam" id="PF00931">
    <property type="entry name" value="NB-ARC"/>
    <property type="match status" value="1"/>
</dbReference>
<dbReference type="SUPFAM" id="SSF52540">
    <property type="entry name" value="P-loop containing nucleoside triphosphate hydrolases"/>
    <property type="match status" value="1"/>
</dbReference>
<feature type="compositionally biased region" description="Low complexity" evidence="1">
    <location>
        <begin position="19"/>
        <end position="32"/>
    </location>
</feature>
<evidence type="ECO:0000313" key="3">
    <source>
        <dbReference type="EMBL" id="GGL03351.1"/>
    </source>
</evidence>
<proteinExistence type="predicted"/>
<name>A0A917RED8_9ACTN</name>
<dbReference type="GO" id="GO:0043531">
    <property type="term" value="F:ADP binding"/>
    <property type="evidence" value="ECO:0007669"/>
    <property type="project" value="InterPro"/>
</dbReference>
<comment type="caution">
    <text evidence="3">The sequence shown here is derived from an EMBL/GenBank/DDBJ whole genome shotgun (WGS) entry which is preliminary data.</text>
</comment>
<evidence type="ECO:0000259" key="2">
    <source>
        <dbReference type="Pfam" id="PF00931"/>
    </source>
</evidence>
<dbReference type="EMBL" id="BMPQ01000029">
    <property type="protein sequence ID" value="GGL03351.1"/>
    <property type="molecule type" value="Genomic_DNA"/>
</dbReference>
<accession>A0A917RED8</accession>
<feature type="domain" description="NB-ARC" evidence="2">
    <location>
        <begin position="78"/>
        <end position="231"/>
    </location>
</feature>
<evidence type="ECO:0000256" key="1">
    <source>
        <dbReference type="SAM" id="MobiDB-lite"/>
    </source>
</evidence>
<reference evidence="3" key="2">
    <citation type="submission" date="2020-09" db="EMBL/GenBank/DDBJ databases">
        <authorList>
            <person name="Sun Q."/>
            <person name="Ohkuma M."/>
        </authorList>
    </citation>
    <scope>NUCLEOTIDE SEQUENCE</scope>
    <source>
        <strain evidence="3">JCM 3035</strain>
    </source>
</reference>
<dbReference type="Pfam" id="PF13424">
    <property type="entry name" value="TPR_12"/>
    <property type="match status" value="4"/>
</dbReference>
<evidence type="ECO:0000313" key="4">
    <source>
        <dbReference type="Proteomes" id="UP000637788"/>
    </source>
</evidence>
<gene>
    <name evidence="3" type="ORF">GCM10010094_75250</name>
</gene>
<reference evidence="3" key="1">
    <citation type="journal article" date="2014" name="Int. J. Syst. Evol. Microbiol.">
        <title>Complete genome sequence of Corynebacterium casei LMG S-19264T (=DSM 44701T), isolated from a smear-ripened cheese.</title>
        <authorList>
            <consortium name="US DOE Joint Genome Institute (JGI-PGF)"/>
            <person name="Walter F."/>
            <person name="Albersmeier A."/>
            <person name="Kalinowski J."/>
            <person name="Ruckert C."/>
        </authorList>
    </citation>
    <scope>NUCLEOTIDE SEQUENCE</scope>
    <source>
        <strain evidence="3">JCM 3035</strain>
    </source>
</reference>
<sequence length="833" mass="89996">MSRRKKRPDEDVTAEPEMAPGVSASSGSNAAGRDVVNSVAVHAEQALPPEAYGPIPDDAADDGVSNIPITELFVGRDTALDQLDAALATPGGVVLRAVSGLGGVGKSTLAAHWVDHRATARLRWWITADSVTAVDTGLAELARALQPGLAGLPVELQKERAVAWLAGHGDWLLVLDNVDHPDHIGPLLDRVRDRGRILVTTRRATGWHRLTTTLRLDVFDPAESVELFTRILTHDGPRETDGAREVCEELGHLALAVEQAAAFCHESGTTPRAYLDMLRQGPAETYALGPAHADSERTVARIWRITLDRLADMPLAGQVLRILAWYAPDHIPRTLLDGLASPPALAAAIGRLAAYSMITKSPDGTLSVHRLVQALARTPQDDDPHRQESDITHACQEATGRLRNAFPTDVVSPERWPQCQALLPHADALAERSNPEHDVLDLSYLLDRVATFRQDQGAIAGAITYFLRALAIAQRVLGEDHPNTLASRNNLAGAYRSAGDLTRAVPLLEQTLADSIRVLGEDHPNTLTSRNNLAGAYESAGDLTRAVPLYEQTLADRVRVLGEDHPDTLISRDNLAGAYESAGDLTRAVPLFEQTLADRVRVLGEDHPNTLTSRDNLAGAYRSAGDLTRAVPLLEQTLADRVRVLGEDHPDTLTSRNNLAGAYESAGDLTRAVPLLEQTLADSIRVLGEDHPDTLISRNNLAGAYESAGDLTRAIPLYEQTLADRVRVLGEDHPRTLTSRNNLAGAYESAGDLTRAVPLYEQTLADCVRVLGEDHPNTLISRNNLAGVYESAGDLTRAVPLLEQTLADCERVLGRKHPLTRTVWSNLEAAGGV</sequence>
<dbReference type="InterPro" id="IPR011990">
    <property type="entry name" value="TPR-like_helical_dom_sf"/>
</dbReference>
<dbReference type="SUPFAM" id="SSF48452">
    <property type="entry name" value="TPR-like"/>
    <property type="match status" value="4"/>
</dbReference>
<dbReference type="Gene3D" id="1.25.40.10">
    <property type="entry name" value="Tetratricopeptide repeat domain"/>
    <property type="match status" value="2"/>
</dbReference>
<protein>
    <submittedName>
        <fullName evidence="3">Tetratricopeptide repeat protein</fullName>
    </submittedName>
</protein>
<dbReference type="InterPro" id="IPR053137">
    <property type="entry name" value="NLR-like"/>
</dbReference>
<feature type="region of interest" description="Disordered" evidence="1">
    <location>
        <begin position="1"/>
        <end position="35"/>
    </location>
</feature>
<dbReference type="Gene3D" id="3.40.50.300">
    <property type="entry name" value="P-loop containing nucleotide triphosphate hydrolases"/>
    <property type="match status" value="1"/>
</dbReference>
<dbReference type="Proteomes" id="UP000637788">
    <property type="component" value="Unassembled WGS sequence"/>
</dbReference>
<dbReference type="PANTHER" id="PTHR46082">
    <property type="entry name" value="ATP/GTP-BINDING PROTEIN-RELATED"/>
    <property type="match status" value="1"/>
</dbReference>
<dbReference type="PANTHER" id="PTHR46082:SF6">
    <property type="entry name" value="AAA+ ATPASE DOMAIN-CONTAINING PROTEIN-RELATED"/>
    <property type="match status" value="1"/>
</dbReference>
<dbReference type="Pfam" id="PF13374">
    <property type="entry name" value="TPR_10"/>
    <property type="match status" value="1"/>
</dbReference>
<dbReference type="InterPro" id="IPR002182">
    <property type="entry name" value="NB-ARC"/>
</dbReference>
<dbReference type="AlphaFoldDB" id="A0A917RED8"/>
<keyword evidence="4" id="KW-1185">Reference proteome</keyword>